<dbReference type="KEGG" id="ttn:TTX_1112"/>
<dbReference type="HOGENOM" id="CLU_119412_2_1_2"/>
<evidence type="ECO:0000259" key="1">
    <source>
        <dbReference type="Pfam" id="PF12172"/>
    </source>
</evidence>
<evidence type="ECO:0000313" key="3">
    <source>
        <dbReference type="Proteomes" id="UP000002654"/>
    </source>
</evidence>
<feature type="domain" description="ChsH2 rubredoxin-like zinc ribbon" evidence="1">
    <location>
        <begin position="8"/>
        <end position="38"/>
    </location>
</feature>
<dbReference type="AlphaFoldDB" id="G4RJK9"/>
<dbReference type="Gene3D" id="6.10.30.10">
    <property type="match status" value="1"/>
</dbReference>
<gene>
    <name evidence="2" type="ordered locus">TTX_1112</name>
</gene>
<dbReference type="Pfam" id="PF12172">
    <property type="entry name" value="zf-ChsH2"/>
    <property type="match status" value="1"/>
</dbReference>
<dbReference type="InterPro" id="IPR052513">
    <property type="entry name" value="Thioester_dehydratase-like"/>
</dbReference>
<dbReference type="PANTHER" id="PTHR34075:SF5">
    <property type="entry name" value="BLR3430 PROTEIN"/>
    <property type="match status" value="1"/>
</dbReference>
<dbReference type="eggNOG" id="arCOG01286">
    <property type="taxonomic scope" value="Archaea"/>
</dbReference>
<dbReference type="OrthoDB" id="9573at2157"/>
<dbReference type="GeneID" id="11261999"/>
<sequence>MTSLLFRGLAEGKLLGSVCPSCGARAFPPKRLCPKCYREMEIVEIPKRGYVLTYSEVYVSNGLYDPPYTVAIADFGGFRVPGLVDGRVEIGDAVEWSVAETKAGLWYKFKRAGDNP</sequence>
<name>G4RJK9_THETK</name>
<keyword evidence="3" id="KW-1185">Reference proteome</keyword>
<dbReference type="SUPFAM" id="SSF50249">
    <property type="entry name" value="Nucleic acid-binding proteins"/>
    <property type="match status" value="1"/>
</dbReference>
<dbReference type="PaxDb" id="768679-TTX_1112"/>
<dbReference type="Proteomes" id="UP000002654">
    <property type="component" value="Chromosome"/>
</dbReference>
<protein>
    <submittedName>
        <fullName evidence="2">Predicted nucleic-acid-binding protein containing a Zn-ribbon</fullName>
    </submittedName>
</protein>
<accession>G4RJK9</accession>
<dbReference type="RefSeq" id="WP_014127009.1">
    <property type="nucleotide sequence ID" value="NC_016070.1"/>
</dbReference>
<dbReference type="InterPro" id="IPR012340">
    <property type="entry name" value="NA-bd_OB-fold"/>
</dbReference>
<dbReference type="STRING" id="768679.TTX_1112"/>
<proteinExistence type="predicted"/>
<dbReference type="EMBL" id="FN869859">
    <property type="protein sequence ID" value="CCC81754.1"/>
    <property type="molecule type" value="Genomic_DNA"/>
</dbReference>
<dbReference type="PANTHER" id="PTHR34075">
    <property type="entry name" value="BLR3430 PROTEIN"/>
    <property type="match status" value="1"/>
</dbReference>
<organism evidence="2 3">
    <name type="scientific">Thermoproteus tenax (strain ATCC 35583 / DSM 2078 / JCM 9277 / NBRC 100435 / Kra 1)</name>
    <dbReference type="NCBI Taxonomy" id="768679"/>
    <lineage>
        <taxon>Archaea</taxon>
        <taxon>Thermoproteota</taxon>
        <taxon>Thermoprotei</taxon>
        <taxon>Thermoproteales</taxon>
        <taxon>Thermoproteaceae</taxon>
        <taxon>Thermoproteus</taxon>
    </lineage>
</organism>
<dbReference type="PATRIC" id="fig|768679.9.peg.1121"/>
<dbReference type="InterPro" id="IPR022002">
    <property type="entry name" value="ChsH2_Znr"/>
</dbReference>
<evidence type="ECO:0000313" key="2">
    <source>
        <dbReference type="EMBL" id="CCC81754.1"/>
    </source>
</evidence>
<reference evidence="2 3" key="1">
    <citation type="journal article" date="2011" name="PLoS ONE">
        <title>The complete genome sequence of Thermoproteus tenax: a physiologically versatile member of the Crenarchaeota.</title>
        <authorList>
            <person name="Siebers B."/>
            <person name="Zaparty M."/>
            <person name="Raddatz G."/>
            <person name="Tjaden B."/>
            <person name="Albers S.V."/>
            <person name="Bell S.D."/>
            <person name="Blombach F."/>
            <person name="Kletzin A."/>
            <person name="Kyrpides N."/>
            <person name="Lanz C."/>
            <person name="Plagens A."/>
            <person name="Rampp M."/>
            <person name="Rosinus A."/>
            <person name="von Jan M."/>
            <person name="Makarova K.S."/>
            <person name="Klenk H.P."/>
            <person name="Schuster S.C."/>
            <person name="Hensel R."/>
        </authorList>
    </citation>
    <scope>NUCLEOTIDE SEQUENCE [LARGE SCALE GENOMIC DNA]</scope>
    <source>
        <strain evidence="3">ATCC 35583 / DSM 2078 / JCM 9277 / NBRC 100435 / Kra 1</strain>
    </source>
</reference>